<name>A0ACA9KB02_9GLOM</name>
<accession>A0ACA9KB02</accession>
<keyword evidence="2" id="KW-1185">Reference proteome</keyword>
<dbReference type="EMBL" id="CAJVPM010001226">
    <property type="protein sequence ID" value="CAG8462464.1"/>
    <property type="molecule type" value="Genomic_DNA"/>
</dbReference>
<dbReference type="Proteomes" id="UP000789860">
    <property type="component" value="Unassembled WGS sequence"/>
</dbReference>
<proteinExistence type="predicted"/>
<comment type="caution">
    <text evidence="1">The sequence shown here is derived from an EMBL/GenBank/DDBJ whole genome shotgun (WGS) entry which is preliminary data.</text>
</comment>
<evidence type="ECO:0000313" key="1">
    <source>
        <dbReference type="EMBL" id="CAG8462464.1"/>
    </source>
</evidence>
<organism evidence="1 2">
    <name type="scientific">Scutellospora calospora</name>
    <dbReference type="NCBI Taxonomy" id="85575"/>
    <lineage>
        <taxon>Eukaryota</taxon>
        <taxon>Fungi</taxon>
        <taxon>Fungi incertae sedis</taxon>
        <taxon>Mucoromycota</taxon>
        <taxon>Glomeromycotina</taxon>
        <taxon>Glomeromycetes</taxon>
        <taxon>Diversisporales</taxon>
        <taxon>Gigasporaceae</taxon>
        <taxon>Scutellospora</taxon>
    </lineage>
</organism>
<protein>
    <submittedName>
        <fullName evidence="1">1884_t:CDS:1</fullName>
    </submittedName>
</protein>
<gene>
    <name evidence="1" type="ORF">SCALOS_LOCUS1676</name>
</gene>
<evidence type="ECO:0000313" key="2">
    <source>
        <dbReference type="Proteomes" id="UP000789860"/>
    </source>
</evidence>
<sequence length="308" mass="36065">MLKQLYKNGYLNTTPENHENVVDQFWNAFQNALDVNIREIDGKRRILLIIADKILYDIIKEKLPPKITREKLALEKKEQIEYFIQNKANVVMSSYKTDSTTGLPIYYLKNNKEVLWEQFHEEYPNGIKRTTFHKYLQGSQYIYKENLGGLCSICNMYGYETFDELRTLIADQYGMNVIYQTVPLVWFDKSHPYHIDLGSDIEIAIEGIRGTSVAHLESECTKETLKKKEIQKPNPQVTQHSTSKSPCNADKSNRFSAEEMWKELIELVKVSNLKKSDVSKVSTIQNWIARYAMQYKQRIAQIKFYDSM</sequence>
<reference evidence="1" key="1">
    <citation type="submission" date="2021-06" db="EMBL/GenBank/DDBJ databases">
        <authorList>
            <person name="Kallberg Y."/>
            <person name="Tangrot J."/>
            <person name="Rosling A."/>
        </authorList>
    </citation>
    <scope>NUCLEOTIDE SEQUENCE</scope>
    <source>
        <strain evidence="1">AU212A</strain>
    </source>
</reference>